<dbReference type="PANTHER" id="PTHR33164:SF43">
    <property type="entry name" value="HTH-TYPE TRANSCRIPTIONAL REPRESSOR YETL"/>
    <property type="match status" value="1"/>
</dbReference>
<evidence type="ECO:0000256" key="1">
    <source>
        <dbReference type="SAM" id="MobiDB-lite"/>
    </source>
</evidence>
<dbReference type="InterPro" id="IPR039422">
    <property type="entry name" value="MarR/SlyA-like"/>
</dbReference>
<accession>A0A6J4VGC7</accession>
<dbReference type="PANTHER" id="PTHR33164">
    <property type="entry name" value="TRANSCRIPTIONAL REGULATOR, MARR FAMILY"/>
    <property type="match status" value="1"/>
</dbReference>
<feature type="compositionally biased region" description="Pro residues" evidence="1">
    <location>
        <begin position="20"/>
        <end position="32"/>
    </location>
</feature>
<dbReference type="SUPFAM" id="SSF46785">
    <property type="entry name" value="Winged helix' DNA-binding domain"/>
    <property type="match status" value="1"/>
</dbReference>
<name>A0A6J4VGC7_9BACT</name>
<dbReference type="EMBL" id="CADCWJ010000625">
    <property type="protein sequence ID" value="CAA9575579.1"/>
    <property type="molecule type" value="Genomic_DNA"/>
</dbReference>
<feature type="domain" description="HTH marR-type" evidence="2">
    <location>
        <begin position="111"/>
        <end position="245"/>
    </location>
</feature>
<evidence type="ECO:0000313" key="3">
    <source>
        <dbReference type="EMBL" id="CAA9575579.1"/>
    </source>
</evidence>
<dbReference type="InterPro" id="IPR036388">
    <property type="entry name" value="WH-like_DNA-bd_sf"/>
</dbReference>
<dbReference type="SMART" id="SM00347">
    <property type="entry name" value="HTH_MARR"/>
    <property type="match status" value="1"/>
</dbReference>
<dbReference type="Gene3D" id="1.10.10.10">
    <property type="entry name" value="Winged helix-like DNA-binding domain superfamily/Winged helix DNA-binding domain"/>
    <property type="match status" value="1"/>
</dbReference>
<evidence type="ECO:0000259" key="2">
    <source>
        <dbReference type="PROSITE" id="PS50995"/>
    </source>
</evidence>
<proteinExistence type="predicted"/>
<protein>
    <recommendedName>
        <fullName evidence="2">HTH marR-type domain-containing protein</fullName>
    </recommendedName>
</protein>
<dbReference type="PRINTS" id="PR00598">
    <property type="entry name" value="HTHMARR"/>
</dbReference>
<dbReference type="GO" id="GO:0006950">
    <property type="term" value="P:response to stress"/>
    <property type="evidence" value="ECO:0007669"/>
    <property type="project" value="TreeGrafter"/>
</dbReference>
<dbReference type="PROSITE" id="PS50995">
    <property type="entry name" value="HTH_MARR_2"/>
    <property type="match status" value="1"/>
</dbReference>
<dbReference type="AlphaFoldDB" id="A0A6J4VGC7"/>
<dbReference type="InterPro" id="IPR000835">
    <property type="entry name" value="HTH_MarR-typ"/>
</dbReference>
<organism evidence="3">
    <name type="scientific">uncultured Thermomicrobiales bacterium</name>
    <dbReference type="NCBI Taxonomy" id="1645740"/>
    <lineage>
        <taxon>Bacteria</taxon>
        <taxon>Pseudomonadati</taxon>
        <taxon>Thermomicrobiota</taxon>
        <taxon>Thermomicrobia</taxon>
        <taxon>Thermomicrobiales</taxon>
        <taxon>environmental samples</taxon>
    </lineage>
</organism>
<feature type="region of interest" description="Disordered" evidence="1">
    <location>
        <begin position="1"/>
        <end position="69"/>
    </location>
</feature>
<dbReference type="Pfam" id="PF01047">
    <property type="entry name" value="MarR"/>
    <property type="match status" value="1"/>
</dbReference>
<dbReference type="GO" id="GO:0003700">
    <property type="term" value="F:DNA-binding transcription factor activity"/>
    <property type="evidence" value="ECO:0007669"/>
    <property type="project" value="InterPro"/>
</dbReference>
<reference evidence="3" key="1">
    <citation type="submission" date="2020-02" db="EMBL/GenBank/DDBJ databases">
        <authorList>
            <person name="Meier V. D."/>
        </authorList>
    </citation>
    <scope>NUCLEOTIDE SEQUENCE</scope>
    <source>
        <strain evidence="3">AVDCRST_MAG87</strain>
    </source>
</reference>
<feature type="compositionally biased region" description="Basic and acidic residues" evidence="1">
    <location>
        <begin position="1"/>
        <end position="14"/>
    </location>
</feature>
<dbReference type="InterPro" id="IPR036390">
    <property type="entry name" value="WH_DNA-bd_sf"/>
</dbReference>
<sequence length="263" mass="28678">MDIRSRQDIPHTDVRNTPAVPAPIHEPVPSSPVPTVTYHHTGTDGEDDPDRFGRGPSRGRTNDMDASRRPTTVMDAIDRPATPTVGAVHPKWFTIDETLDALAEEPEDPTRFEAFMQLIKTAGALDRAATHVLADLNLTAGAFAALLELQVADETGLAPSQLARRLAVARRTATLYVDILARNGWAERCAHPDDKRMVLAHLTDEGRRLLDDVANGYKQRLAALLSDMSPIQAERLRQLLAGIDTTGARAVEDEVIDGFAVSL</sequence>
<gene>
    <name evidence="3" type="ORF">AVDCRST_MAG87-2842</name>
</gene>